<dbReference type="AlphaFoldDB" id="A0AAW4PWR3"/>
<evidence type="ECO:0000313" key="2">
    <source>
        <dbReference type="Proteomes" id="UP001430377"/>
    </source>
</evidence>
<organism evidence="1 2">
    <name type="scientific">Haloarcula rubra</name>
    <dbReference type="NCBI Taxonomy" id="2487747"/>
    <lineage>
        <taxon>Archaea</taxon>
        <taxon>Methanobacteriati</taxon>
        <taxon>Methanobacteriota</taxon>
        <taxon>Stenosarchaea group</taxon>
        <taxon>Halobacteria</taxon>
        <taxon>Halobacteriales</taxon>
        <taxon>Haloarculaceae</taxon>
        <taxon>Haloarcula</taxon>
    </lineage>
</organism>
<sequence>MAGGTANLVEPRWTYWLAVAIEQERRIQELEGEMAGFKEALELAGAAQSE</sequence>
<dbReference type="EMBL" id="RKLR01000016">
    <property type="protein sequence ID" value="MBX0325607.1"/>
    <property type="molecule type" value="Genomic_DNA"/>
</dbReference>
<dbReference type="Proteomes" id="UP001430377">
    <property type="component" value="Unassembled WGS sequence"/>
</dbReference>
<keyword evidence="2" id="KW-1185">Reference proteome</keyword>
<protein>
    <submittedName>
        <fullName evidence="1">Uncharacterized protein</fullName>
    </submittedName>
</protein>
<comment type="caution">
    <text evidence="1">The sequence shown here is derived from an EMBL/GenBank/DDBJ whole genome shotgun (WGS) entry which is preliminary data.</text>
</comment>
<evidence type="ECO:0000313" key="1">
    <source>
        <dbReference type="EMBL" id="MBX0325607.1"/>
    </source>
</evidence>
<dbReference type="RefSeq" id="WP_220620470.1">
    <property type="nucleotide sequence ID" value="NZ_RKLR01000016.1"/>
</dbReference>
<accession>A0AAW4PWR3</accession>
<name>A0AAW4PWR3_9EURY</name>
<reference evidence="1 2" key="1">
    <citation type="submission" date="2021-06" db="EMBL/GenBank/DDBJ databases">
        <title>Halomicroarcula sp. a new haloarchaeum isolated from saline soil.</title>
        <authorList>
            <person name="Duran-Viseras A."/>
            <person name="Sanchez-Porro C."/>
            <person name="Ventosa A."/>
        </authorList>
    </citation>
    <scope>NUCLEOTIDE SEQUENCE [LARGE SCALE GENOMIC DNA]</scope>
    <source>
        <strain evidence="1 2">F13</strain>
    </source>
</reference>
<gene>
    <name evidence="1" type="ORF">EGH21_21525</name>
</gene>
<proteinExistence type="predicted"/>